<feature type="domain" description="SnoaL-like" evidence="1">
    <location>
        <begin position="4"/>
        <end position="124"/>
    </location>
</feature>
<evidence type="ECO:0000313" key="3">
    <source>
        <dbReference type="Proteomes" id="UP000187001"/>
    </source>
</evidence>
<dbReference type="InterPro" id="IPR032710">
    <property type="entry name" value="NTF2-like_dom_sf"/>
</dbReference>
<dbReference type="AlphaFoldDB" id="A0ABD6QCH4"/>
<dbReference type="Proteomes" id="UP000187001">
    <property type="component" value="Unassembled WGS sequence"/>
</dbReference>
<dbReference type="SUPFAM" id="SSF54427">
    <property type="entry name" value="NTF2-like"/>
    <property type="match status" value="1"/>
</dbReference>
<name>A0ABD6QCH4_MYCFO</name>
<dbReference type="Gene3D" id="3.10.450.50">
    <property type="match status" value="1"/>
</dbReference>
<evidence type="ECO:0000313" key="2">
    <source>
        <dbReference type="EMBL" id="OMC34220.1"/>
    </source>
</evidence>
<comment type="caution">
    <text evidence="2">The sequence shown here is derived from an EMBL/GenBank/DDBJ whole genome shotgun (WGS) entry which is preliminary data.</text>
</comment>
<proteinExistence type="predicted"/>
<dbReference type="InterPro" id="IPR037401">
    <property type="entry name" value="SnoaL-like"/>
</dbReference>
<dbReference type="Pfam" id="PF13577">
    <property type="entry name" value="SnoaL_4"/>
    <property type="match status" value="1"/>
</dbReference>
<reference evidence="2 3" key="1">
    <citation type="submission" date="2016-07" db="EMBL/GenBank/DDBJ databases">
        <authorList>
            <person name="Sutton G."/>
            <person name="Brinkac L."/>
            <person name="Sanka R."/>
            <person name="Adams M."/>
            <person name="Lau E."/>
            <person name="Kumar A."/>
            <person name="Macaden R."/>
        </authorList>
    </citation>
    <scope>NUCLEOTIDE SEQUENCE [LARGE SCALE GENOMIC DNA]</scope>
    <source>
        <strain evidence="2 3">GA-0871</strain>
    </source>
</reference>
<accession>A0ABD6QCH4</accession>
<sequence length="146" mass="16153">MTFSDKLEITELLYRYAELIDAGDFDGVGELLGRGSFMGVAGASAIAKLFAASTRRFPEHGNTPRTRHLVLNPIVDVDGERATARSTFCVVQRTDTVPLQPIVVGRYADVFARGEHGWYFAERRVDVEMVGDVSDHLMMDPSAFGR</sequence>
<dbReference type="EMBL" id="MBER01000173">
    <property type="protein sequence ID" value="OMC34220.1"/>
    <property type="molecule type" value="Genomic_DNA"/>
</dbReference>
<evidence type="ECO:0000259" key="1">
    <source>
        <dbReference type="Pfam" id="PF13577"/>
    </source>
</evidence>
<organism evidence="2 3">
    <name type="scientific">Mycolicibacterium fortuitum</name>
    <name type="common">Mycobacterium fortuitum</name>
    <dbReference type="NCBI Taxonomy" id="1766"/>
    <lineage>
        <taxon>Bacteria</taxon>
        <taxon>Bacillati</taxon>
        <taxon>Actinomycetota</taxon>
        <taxon>Actinomycetes</taxon>
        <taxon>Mycobacteriales</taxon>
        <taxon>Mycobacteriaceae</taxon>
        <taxon>Mycolicibacterium</taxon>
    </lineage>
</organism>
<dbReference type="RefSeq" id="WP_076207924.1">
    <property type="nucleotide sequence ID" value="NZ_MBER01000173.1"/>
</dbReference>
<gene>
    <name evidence="2" type="ORF">A5742_13905</name>
</gene>
<protein>
    <submittedName>
        <fullName evidence="2">Polyketide cyclase</fullName>
    </submittedName>
</protein>